<organism evidence="2">
    <name type="scientific">Gibberella zeae</name>
    <name type="common">Wheat head blight fungus</name>
    <name type="synonym">Fusarium graminearum</name>
    <dbReference type="NCBI Taxonomy" id="5518"/>
    <lineage>
        <taxon>Eukaryota</taxon>
        <taxon>Fungi</taxon>
        <taxon>Dikarya</taxon>
        <taxon>Ascomycota</taxon>
        <taxon>Pezizomycotina</taxon>
        <taxon>Sordariomycetes</taxon>
        <taxon>Hypocreomycetidae</taxon>
        <taxon>Hypocreales</taxon>
        <taxon>Nectriaceae</taxon>
        <taxon>Fusarium</taxon>
    </lineage>
</organism>
<proteinExistence type="predicted"/>
<dbReference type="EMBL" id="CAAKMV010000181">
    <property type="protein sequence ID" value="VIO63557.1"/>
    <property type="molecule type" value="Genomic_DNA"/>
</dbReference>
<sequence>MALQSHAFLPSLAESGKYSDFTLVCNEHQFKLHQVVETTSRILAVNEFDIDTVQYMISFLYRGEYQICSERQHGSSSDDGHDQGNTDYLSQCSSTPTELAENETAKNLLAHLRVNAIADYYNVQSLTEYANSKIRAILEEGKDAKVFPQVIQELSASNRDLDIYSIIASAAVAHIEELCELKAFQDLKFEYNLFTKIFRACSERIQTLQRRLDVAQHNVVIYQELRDDER</sequence>
<name>A0A4E9ELQ5_GIBZA</name>
<gene>
    <name evidence="2" type="ORF">FUG_LOCUS540968</name>
</gene>
<dbReference type="Gene3D" id="3.30.710.10">
    <property type="entry name" value="Potassium Channel Kv1.1, Chain A"/>
    <property type="match status" value="1"/>
</dbReference>
<evidence type="ECO:0000313" key="2">
    <source>
        <dbReference type="EMBL" id="VIO63557.1"/>
    </source>
</evidence>
<reference evidence="2" key="1">
    <citation type="submission" date="2019-04" db="EMBL/GenBank/DDBJ databases">
        <authorList>
            <person name="Melise S."/>
            <person name="Noan J."/>
            <person name="Okalmin O."/>
        </authorList>
    </citation>
    <scope>NUCLEOTIDE SEQUENCE</scope>
    <source>
        <strain evidence="2">FN9</strain>
    </source>
</reference>
<dbReference type="AlphaFoldDB" id="A0A4E9ELQ5"/>
<dbReference type="InterPro" id="IPR011333">
    <property type="entry name" value="SKP1/BTB/POZ_sf"/>
</dbReference>
<feature type="region of interest" description="Disordered" evidence="1">
    <location>
        <begin position="71"/>
        <end position="93"/>
    </location>
</feature>
<evidence type="ECO:0000256" key="1">
    <source>
        <dbReference type="SAM" id="MobiDB-lite"/>
    </source>
</evidence>
<dbReference type="CDD" id="cd18186">
    <property type="entry name" value="BTB_POZ_ZBTB_KLHL-like"/>
    <property type="match status" value="1"/>
</dbReference>
<evidence type="ECO:0008006" key="3">
    <source>
        <dbReference type="Google" id="ProtNLM"/>
    </source>
</evidence>
<dbReference type="SUPFAM" id="SSF54695">
    <property type="entry name" value="POZ domain"/>
    <property type="match status" value="1"/>
</dbReference>
<accession>A0A4E9ELQ5</accession>
<protein>
    <recommendedName>
        <fullName evidence="3">BTB domain-containing protein</fullName>
    </recommendedName>
</protein>
<feature type="compositionally biased region" description="Basic and acidic residues" evidence="1">
    <location>
        <begin position="71"/>
        <end position="84"/>
    </location>
</feature>
<dbReference type="PANTHER" id="PTHR47843">
    <property type="entry name" value="BTB DOMAIN-CONTAINING PROTEIN-RELATED"/>
    <property type="match status" value="1"/>
</dbReference>